<dbReference type="InterPro" id="IPR010730">
    <property type="entry name" value="HET"/>
</dbReference>
<dbReference type="PROSITE" id="PS50082">
    <property type="entry name" value="WD_REPEATS_2"/>
    <property type="match status" value="12"/>
</dbReference>
<dbReference type="InterPro" id="IPR020472">
    <property type="entry name" value="WD40_PAC1"/>
</dbReference>
<name>A0AAN7ATP7_9PEZI</name>
<feature type="repeat" description="WD" evidence="7">
    <location>
        <begin position="890"/>
        <end position="931"/>
    </location>
</feature>
<dbReference type="GO" id="GO:1990234">
    <property type="term" value="C:transferase complex"/>
    <property type="evidence" value="ECO:0007669"/>
    <property type="project" value="UniProtKB-ARBA"/>
</dbReference>
<dbReference type="PANTHER" id="PTHR22847:SF637">
    <property type="entry name" value="WD REPEAT DOMAIN 5B"/>
    <property type="match status" value="1"/>
</dbReference>
<feature type="domain" description="Nephrocystin 3-like N-terminal" evidence="9">
    <location>
        <begin position="293"/>
        <end position="453"/>
    </location>
</feature>
<organism evidence="10 11">
    <name type="scientific">Triangularia verruculosa</name>
    <dbReference type="NCBI Taxonomy" id="2587418"/>
    <lineage>
        <taxon>Eukaryota</taxon>
        <taxon>Fungi</taxon>
        <taxon>Dikarya</taxon>
        <taxon>Ascomycota</taxon>
        <taxon>Pezizomycotina</taxon>
        <taxon>Sordariomycetes</taxon>
        <taxon>Sordariomycetidae</taxon>
        <taxon>Sordariales</taxon>
        <taxon>Podosporaceae</taxon>
        <taxon>Triangularia</taxon>
    </lineage>
</organism>
<feature type="repeat" description="WD" evidence="7">
    <location>
        <begin position="1179"/>
        <end position="1220"/>
    </location>
</feature>
<feature type="repeat" description="WD" evidence="7">
    <location>
        <begin position="974"/>
        <end position="1009"/>
    </location>
</feature>
<evidence type="ECO:0000256" key="1">
    <source>
        <dbReference type="ARBA" id="ARBA00022574"/>
    </source>
</evidence>
<dbReference type="PANTHER" id="PTHR22847">
    <property type="entry name" value="WD40 REPEAT PROTEIN"/>
    <property type="match status" value="1"/>
</dbReference>
<evidence type="ECO:0000313" key="10">
    <source>
        <dbReference type="EMBL" id="KAK4200781.1"/>
    </source>
</evidence>
<evidence type="ECO:0000313" key="11">
    <source>
        <dbReference type="Proteomes" id="UP001303160"/>
    </source>
</evidence>
<dbReference type="Pfam" id="PF24883">
    <property type="entry name" value="NPHP3_N"/>
    <property type="match status" value="1"/>
</dbReference>
<comment type="similarity">
    <text evidence="4">Belongs to the WD repeat MDV1/CAF4 family.</text>
</comment>
<feature type="repeat" description="WD" evidence="7">
    <location>
        <begin position="1102"/>
        <end position="1134"/>
    </location>
</feature>
<dbReference type="InterPro" id="IPR027417">
    <property type="entry name" value="P-loop_NTPase"/>
</dbReference>
<dbReference type="Proteomes" id="UP001303160">
    <property type="component" value="Unassembled WGS sequence"/>
</dbReference>
<dbReference type="InterPro" id="IPR036322">
    <property type="entry name" value="WD40_repeat_dom_sf"/>
</dbReference>
<feature type="repeat" description="WD" evidence="7">
    <location>
        <begin position="932"/>
        <end position="973"/>
    </location>
</feature>
<feature type="repeat" description="WD" evidence="7">
    <location>
        <begin position="1262"/>
        <end position="1303"/>
    </location>
</feature>
<dbReference type="PROSITE" id="PS00678">
    <property type="entry name" value="WD_REPEATS_1"/>
    <property type="match status" value="4"/>
</dbReference>
<gene>
    <name evidence="10" type="ORF">QBC40DRAFT_339586</name>
</gene>
<dbReference type="InterPro" id="IPR015943">
    <property type="entry name" value="WD40/YVTN_repeat-like_dom_sf"/>
</dbReference>
<dbReference type="CDD" id="cd00200">
    <property type="entry name" value="WD40"/>
    <property type="match status" value="2"/>
</dbReference>
<keyword evidence="1 7" id="KW-0853">WD repeat</keyword>
<feature type="repeat" description="WD" evidence="7">
    <location>
        <begin position="1304"/>
        <end position="1345"/>
    </location>
</feature>
<dbReference type="Pfam" id="PF06985">
    <property type="entry name" value="HET"/>
    <property type="match status" value="1"/>
</dbReference>
<proteinExistence type="inferred from homology"/>
<dbReference type="InterPro" id="IPR019775">
    <property type="entry name" value="WD40_repeat_CS"/>
</dbReference>
<reference evidence="10" key="1">
    <citation type="journal article" date="2023" name="Mol. Phylogenet. Evol.">
        <title>Genome-scale phylogeny and comparative genomics of the fungal order Sordariales.</title>
        <authorList>
            <person name="Hensen N."/>
            <person name="Bonometti L."/>
            <person name="Westerberg I."/>
            <person name="Brannstrom I.O."/>
            <person name="Guillou S."/>
            <person name="Cros-Aarteil S."/>
            <person name="Calhoun S."/>
            <person name="Haridas S."/>
            <person name="Kuo A."/>
            <person name="Mondo S."/>
            <person name="Pangilinan J."/>
            <person name="Riley R."/>
            <person name="LaButti K."/>
            <person name="Andreopoulos B."/>
            <person name="Lipzen A."/>
            <person name="Chen C."/>
            <person name="Yan M."/>
            <person name="Daum C."/>
            <person name="Ng V."/>
            <person name="Clum A."/>
            <person name="Steindorff A."/>
            <person name="Ohm R.A."/>
            <person name="Martin F."/>
            <person name="Silar P."/>
            <person name="Natvig D.O."/>
            <person name="Lalanne C."/>
            <person name="Gautier V."/>
            <person name="Ament-Velasquez S.L."/>
            <person name="Kruys A."/>
            <person name="Hutchinson M.I."/>
            <person name="Powell A.J."/>
            <person name="Barry K."/>
            <person name="Miller A.N."/>
            <person name="Grigoriev I.V."/>
            <person name="Debuchy R."/>
            <person name="Gladieux P."/>
            <person name="Hiltunen Thoren M."/>
            <person name="Johannesson H."/>
        </authorList>
    </citation>
    <scope>NUCLEOTIDE SEQUENCE</scope>
    <source>
        <strain evidence="10">CBS 315.58</strain>
    </source>
</reference>
<feature type="repeat" description="WD" evidence="7">
    <location>
        <begin position="1060"/>
        <end position="1101"/>
    </location>
</feature>
<dbReference type="SUPFAM" id="SSF52540">
    <property type="entry name" value="P-loop containing nucleoside triphosphate hydrolases"/>
    <property type="match status" value="1"/>
</dbReference>
<evidence type="ECO:0000256" key="4">
    <source>
        <dbReference type="ARBA" id="ARBA00038415"/>
    </source>
</evidence>
<keyword evidence="2" id="KW-0677">Repeat</keyword>
<protein>
    <recommendedName>
        <fullName evidence="5">Mitochondrial division protein 1</fullName>
    </recommendedName>
</protein>
<feature type="domain" description="Heterokaryon incompatibility" evidence="8">
    <location>
        <begin position="26"/>
        <end position="151"/>
    </location>
</feature>
<feature type="repeat" description="WD" evidence="7">
    <location>
        <begin position="1346"/>
        <end position="1388"/>
    </location>
</feature>
<dbReference type="InterPro" id="IPR056884">
    <property type="entry name" value="NPHP3-like_N"/>
</dbReference>
<accession>A0AAN7ATP7</accession>
<comment type="function">
    <text evidence="6">Involved in mitochondrial fission. Acts as an adapter protein required to form mitochondrial fission complexes. Formation of these complexes is required to promote constriction and fission of the mitochondrial compartment at a late step in mitochondrial division.</text>
</comment>
<dbReference type="Gene3D" id="2.130.10.10">
    <property type="entry name" value="YVTN repeat-like/Quinoprotein amine dehydrogenase"/>
    <property type="match status" value="5"/>
</dbReference>
<reference evidence="10" key="2">
    <citation type="submission" date="2023-05" db="EMBL/GenBank/DDBJ databases">
        <authorList>
            <consortium name="Lawrence Berkeley National Laboratory"/>
            <person name="Steindorff A."/>
            <person name="Hensen N."/>
            <person name="Bonometti L."/>
            <person name="Westerberg I."/>
            <person name="Brannstrom I.O."/>
            <person name="Guillou S."/>
            <person name="Cros-Aarteil S."/>
            <person name="Calhoun S."/>
            <person name="Haridas S."/>
            <person name="Kuo A."/>
            <person name="Mondo S."/>
            <person name="Pangilinan J."/>
            <person name="Riley R."/>
            <person name="Labutti K."/>
            <person name="Andreopoulos B."/>
            <person name="Lipzen A."/>
            <person name="Chen C."/>
            <person name="Yanf M."/>
            <person name="Daum C."/>
            <person name="Ng V."/>
            <person name="Clum A."/>
            <person name="Ohm R."/>
            <person name="Martin F."/>
            <person name="Silar P."/>
            <person name="Natvig D."/>
            <person name="Lalanne C."/>
            <person name="Gautier V."/>
            <person name="Ament-Velasquez S.L."/>
            <person name="Kruys A."/>
            <person name="Hutchinson M.I."/>
            <person name="Powell A.J."/>
            <person name="Barry K."/>
            <person name="Miller A.N."/>
            <person name="Grigoriev I.V."/>
            <person name="Debuchy R."/>
            <person name="Gladieux P."/>
            <person name="Thoren M.H."/>
            <person name="Johannesson H."/>
        </authorList>
    </citation>
    <scope>NUCLEOTIDE SEQUENCE</scope>
    <source>
        <strain evidence="10">CBS 315.58</strain>
    </source>
</reference>
<feature type="repeat" description="WD" evidence="7">
    <location>
        <begin position="848"/>
        <end position="889"/>
    </location>
</feature>
<dbReference type="Gene3D" id="3.40.50.300">
    <property type="entry name" value="P-loop containing nucleotide triphosphate hydrolases"/>
    <property type="match status" value="1"/>
</dbReference>
<dbReference type="InterPro" id="IPR001680">
    <property type="entry name" value="WD40_rpt"/>
</dbReference>
<evidence type="ECO:0000256" key="3">
    <source>
        <dbReference type="ARBA" id="ARBA00023054"/>
    </source>
</evidence>
<evidence type="ECO:0000256" key="5">
    <source>
        <dbReference type="ARBA" id="ARBA00039789"/>
    </source>
</evidence>
<evidence type="ECO:0000259" key="8">
    <source>
        <dbReference type="Pfam" id="PF06985"/>
    </source>
</evidence>
<feature type="repeat" description="WD" evidence="7">
    <location>
        <begin position="1220"/>
        <end position="1261"/>
    </location>
</feature>
<evidence type="ECO:0000256" key="7">
    <source>
        <dbReference type="PROSITE-ProRule" id="PRU00221"/>
    </source>
</evidence>
<dbReference type="PROSITE" id="PS50294">
    <property type="entry name" value="WD_REPEATS_REGION"/>
    <property type="match status" value="11"/>
</dbReference>
<dbReference type="SUPFAM" id="SSF50978">
    <property type="entry name" value="WD40 repeat-like"/>
    <property type="match status" value="2"/>
</dbReference>
<keyword evidence="11" id="KW-1185">Reference proteome</keyword>
<feature type="repeat" description="WD" evidence="7">
    <location>
        <begin position="1018"/>
        <end position="1059"/>
    </location>
</feature>
<dbReference type="Pfam" id="PF00400">
    <property type="entry name" value="WD40"/>
    <property type="match status" value="12"/>
</dbReference>
<evidence type="ECO:0000256" key="6">
    <source>
        <dbReference type="ARBA" id="ARBA00043913"/>
    </source>
</evidence>
<dbReference type="GO" id="GO:0005634">
    <property type="term" value="C:nucleus"/>
    <property type="evidence" value="ECO:0007669"/>
    <property type="project" value="TreeGrafter"/>
</dbReference>
<dbReference type="SMART" id="SM00320">
    <property type="entry name" value="WD40"/>
    <property type="match status" value="13"/>
</dbReference>
<dbReference type="PRINTS" id="PR00320">
    <property type="entry name" value="GPROTEINBRPT"/>
</dbReference>
<sequence>MWLLERDRQGGFRLTSNLPDNQLPPYAILSHTWLLDNEKEVTFQDLSSGATAQKKEAGYAKIQFCADQAAKDGLKHFWVDTCCINKQSSADLQEAITSMFTWYRTSARCYVYLADVSFVPGNQEAGDSDPRPWEIALRRSRWFRRGWTLQELLAPPSVEFFSCEGIRLGDKTTLEKCLHEVTGIPYQALRGESLTDFSVAERLSWAENRETTRKEDQAYCLLGIFNVFMPLMYGEGDYAFTRLRGKIDKRYAKTAAMDETLATVPFASEAAFNSFNNQHEPTCLPNTRSGLLQEIEQWVDSDDDKCIYWLSGIAGTGKSTVARTVARTCHKKGILGASFFFSKGGGDLSNATKFITTLALQLATRLPSTKRHIYEAIMRQKSIAEHSFRDQWDQLIIGPLSKLHKQSCPSAIVLVADALDECESERDIRVLLRVFATARSLSKFRLRIFLTSRPEIAIRHSLGKIPDAEREIFVLHEISTDIVNRDLSLYFESHFEAIREERDLDKDWPGKHIIARLVEISCGLFIWASTACRFIREGRRLTARRVTLLINGHRSGAGPEKQLDQIYTAVIRDSVSQDYNKQEKQEVYDILREVLGSIVVLSSPLSMVALSNLLNMPLSDIKETLADLHTIFQIPSQPSRPIRLHHPTFRDFLLDKSRCSELEFSVHEREAHQGLAKGCLRIMSRGLKRDICGLGSPGTQLKDIAPRRIEERIPDELQYACLYWVQHYQQSGLVLSDDDEVHAFFQKHFLHWVEAICLMGKSSEMGAIIRLYNSILEPSMNQRQLPFVKDARRLLFAFQNVIKHAPLQIYCAALTFVRPTNRLKDHFRSQIHPSIKKVCVTPADTPRVKDEFNFVNDLAFTPDGKQIASGSNTEIARLWNVASGAALWKFEGPTDKVSSVAISPDGTLIAAGSDDFTVMVWDLKTRALRYSLKAHSRWVNSVAFSPNGKVLASGSMDETVALWDVATGAELERVNNQSSCVNTAAFSPDGSLIATGSVDQMIRLWSVSNDLEELRMILDGHLGCVNSVRFSPDGRRLVSGSDDMTIKVWDTAAGTELISMNGHTKKVTAATYSLDSRLIVSGSEDMTVRVWDAITGTSVHILTGHRSGVNAVVFSPTGNLLASGSFNDDVLLWDAKDFSLHGELEDFDSVLDINSGSLGGMPDDNNCFTSNATIASNDKKGHSTPVTFVGFSPQGHFIATGSQDGILKLWDSNGDNRLVLSGHSSRINDVVFSPGSSLIASASADMSLRVWDMEDGSNLHTLSGHLGNVLHVVFSPDGKHLASCSADATARLWNPETGASLAVLNGHDGEVTDTVFSADGRYLSTCSTDATIIIWDVETHTRCITLTGHTAGVNSIRFSYQNCDLLVSSSEDATVRIWNWREGTSVDIAKAGVATTSASFSPDDVFVSFASENGVVELWDRQTQLLTGSFATGVGIRRVSFSNDGRYIQTDRGTLDRLSFPTTHSPTPHSFLPLTCPSASHTLFVAQDWVKHNLENFVWLPEDYHATTVAAYGGTIVMGHSSGALSVISAERS</sequence>
<evidence type="ECO:0000259" key="9">
    <source>
        <dbReference type="Pfam" id="PF24883"/>
    </source>
</evidence>
<comment type="caution">
    <text evidence="10">The sequence shown here is derived from an EMBL/GenBank/DDBJ whole genome shotgun (WGS) entry which is preliminary data.</text>
</comment>
<dbReference type="EMBL" id="MU863915">
    <property type="protein sequence ID" value="KAK4200781.1"/>
    <property type="molecule type" value="Genomic_DNA"/>
</dbReference>
<keyword evidence="3" id="KW-0175">Coiled coil</keyword>
<evidence type="ECO:0000256" key="2">
    <source>
        <dbReference type="ARBA" id="ARBA00022737"/>
    </source>
</evidence>